<evidence type="ECO:0000313" key="2">
    <source>
        <dbReference type="Proteomes" id="UP000032142"/>
    </source>
</evidence>
<dbReference type="Proteomes" id="UP000032142">
    <property type="component" value="Unassembled WGS sequence"/>
</dbReference>
<keyword evidence="2" id="KW-1185">Reference proteome</keyword>
<proteinExistence type="predicted"/>
<reference evidence="2" key="1">
    <citation type="submission" date="2014-09" db="EMBL/GenBank/DDBJ databases">
        <authorList>
            <person name="Mudge J."/>
            <person name="Ramaraj T."/>
            <person name="Lindquist I.E."/>
            <person name="Bharti A.K."/>
            <person name="Sundararajan A."/>
            <person name="Cameron C.T."/>
            <person name="Woodward J.E."/>
            <person name="May G.D."/>
            <person name="Brubaker C."/>
            <person name="Broadhvest J."/>
            <person name="Wilkins T.A."/>
        </authorList>
    </citation>
    <scope>NUCLEOTIDE SEQUENCE</scope>
    <source>
        <strain evidence="2">cv. AKA8401</strain>
    </source>
</reference>
<dbReference type="EMBL" id="KN416012">
    <property type="protein sequence ID" value="KHG20536.1"/>
    <property type="molecule type" value="Genomic_DNA"/>
</dbReference>
<dbReference type="AlphaFoldDB" id="A0A0B0PB60"/>
<organism evidence="1 2">
    <name type="scientific">Gossypium arboreum</name>
    <name type="common">Tree cotton</name>
    <name type="synonym">Gossypium nanking</name>
    <dbReference type="NCBI Taxonomy" id="29729"/>
    <lineage>
        <taxon>Eukaryota</taxon>
        <taxon>Viridiplantae</taxon>
        <taxon>Streptophyta</taxon>
        <taxon>Embryophyta</taxon>
        <taxon>Tracheophyta</taxon>
        <taxon>Spermatophyta</taxon>
        <taxon>Magnoliopsida</taxon>
        <taxon>eudicotyledons</taxon>
        <taxon>Gunneridae</taxon>
        <taxon>Pentapetalae</taxon>
        <taxon>rosids</taxon>
        <taxon>malvids</taxon>
        <taxon>Malvales</taxon>
        <taxon>Malvaceae</taxon>
        <taxon>Malvoideae</taxon>
        <taxon>Gossypium</taxon>
    </lineage>
</organism>
<sequence>MTITCLWMFKCLIFPCCMLLYKYGACVVRVTKWLGK</sequence>
<protein>
    <submittedName>
        <fullName evidence="1">Uncharacterized protein</fullName>
    </submittedName>
</protein>
<name>A0A0B0PB60_GOSAR</name>
<evidence type="ECO:0000313" key="1">
    <source>
        <dbReference type="EMBL" id="KHG20536.1"/>
    </source>
</evidence>
<gene>
    <name evidence="1" type="ORF">F383_25862</name>
</gene>
<accession>A0A0B0PB60</accession>